<dbReference type="InterPro" id="IPR013022">
    <property type="entry name" value="Xyl_isomerase-like_TIM-brl"/>
</dbReference>
<dbReference type="SUPFAM" id="SSF51658">
    <property type="entry name" value="Xylose isomerase-like"/>
    <property type="match status" value="1"/>
</dbReference>
<dbReference type="Pfam" id="PF01261">
    <property type="entry name" value="AP_endonuc_2"/>
    <property type="match status" value="1"/>
</dbReference>
<gene>
    <name evidence="2" type="ORF">AUC61_13365</name>
</gene>
<accession>A0ABS9ZIW4</accession>
<dbReference type="InterPro" id="IPR036237">
    <property type="entry name" value="Xyl_isomerase-like_sf"/>
</dbReference>
<comment type="caution">
    <text evidence="2">The sequence shown here is derived from an EMBL/GenBank/DDBJ whole genome shotgun (WGS) entry which is preliminary data.</text>
</comment>
<keyword evidence="3" id="KW-1185">Reference proteome</keyword>
<organism evidence="2 3">
    <name type="scientific">Pseudomonas maioricensis</name>
    <dbReference type="NCBI Taxonomy" id="1766623"/>
    <lineage>
        <taxon>Bacteria</taxon>
        <taxon>Pseudomonadati</taxon>
        <taxon>Pseudomonadota</taxon>
        <taxon>Gammaproteobacteria</taxon>
        <taxon>Pseudomonadales</taxon>
        <taxon>Pseudomonadaceae</taxon>
        <taxon>Pseudomonas</taxon>
    </lineage>
</organism>
<evidence type="ECO:0000313" key="2">
    <source>
        <dbReference type="EMBL" id="MCI8210524.1"/>
    </source>
</evidence>
<name>A0ABS9ZIW4_9PSED</name>
<reference evidence="2 3" key="1">
    <citation type="submission" date="2015-12" db="EMBL/GenBank/DDBJ databases">
        <title>Phylogenomics in the description of a new species in the Pseudomonas syringae group.</title>
        <authorList>
            <person name="Busquets A."/>
            <person name="Gomila M."/>
            <person name="Beiki F."/>
            <person name="Rahimian H."/>
            <person name="Mulet M."/>
            <person name="Sanchez D."/>
            <person name="Garcia-Valdes E."/>
            <person name="Lalucat J."/>
        </authorList>
    </citation>
    <scope>NUCLEOTIDE SEQUENCE [LARGE SCALE GENOMIC DNA]</scope>
    <source>
        <strain evidence="2 3">S25</strain>
    </source>
</reference>
<sequence>MSAEYLLRYADSGFYTMQGRLIPPQDGRFQSFPRGQWREEIANAVVAGLRGIEWIYDLYGEGANPLETAQGRADLKVCLNEYSISVVSICADYFMDCPFVRCSDEERAERVERLQWLIGICPELEIGRIVIPFVDNSRIATPEEQALVVECLQQVLPIAQAHGIELHLETDMGPQAFSDLLGLLDHPLIKVNYDAGNSSSLGYAPAQEFAAYGARIGSFHIKDRRLGSTTVPLGEGDADFASLREQLIRYDYQGDFVLQVARGVPGEEPLWLKQMSELSADWLRGKRLV</sequence>
<feature type="domain" description="Xylose isomerase-like TIM barrel" evidence="1">
    <location>
        <begin position="42"/>
        <end position="266"/>
    </location>
</feature>
<dbReference type="GO" id="GO:0016853">
    <property type="term" value="F:isomerase activity"/>
    <property type="evidence" value="ECO:0007669"/>
    <property type="project" value="UniProtKB-KW"/>
</dbReference>
<dbReference type="PANTHER" id="PTHR12110:SF53">
    <property type="entry name" value="BLR5974 PROTEIN"/>
    <property type="match status" value="1"/>
</dbReference>
<protein>
    <submittedName>
        <fullName evidence="2">Xylose isomerase</fullName>
    </submittedName>
</protein>
<evidence type="ECO:0000313" key="3">
    <source>
        <dbReference type="Proteomes" id="UP001320513"/>
    </source>
</evidence>
<dbReference type="InterPro" id="IPR050312">
    <property type="entry name" value="IolE/XylAMocC-like"/>
</dbReference>
<dbReference type="Gene3D" id="3.20.20.150">
    <property type="entry name" value="Divalent-metal-dependent TIM barrel enzymes"/>
    <property type="match status" value="1"/>
</dbReference>
<dbReference type="Proteomes" id="UP001320513">
    <property type="component" value="Unassembled WGS sequence"/>
</dbReference>
<keyword evidence="2" id="KW-0413">Isomerase</keyword>
<proteinExistence type="predicted"/>
<dbReference type="PANTHER" id="PTHR12110">
    <property type="entry name" value="HYDROXYPYRUVATE ISOMERASE"/>
    <property type="match status" value="1"/>
</dbReference>
<dbReference type="RefSeq" id="WP_243246741.1">
    <property type="nucleotide sequence ID" value="NZ_LOHG01000007.1"/>
</dbReference>
<dbReference type="EMBL" id="LOHG01000007">
    <property type="protein sequence ID" value="MCI8210524.1"/>
    <property type="molecule type" value="Genomic_DNA"/>
</dbReference>
<evidence type="ECO:0000259" key="1">
    <source>
        <dbReference type="Pfam" id="PF01261"/>
    </source>
</evidence>